<dbReference type="Pfam" id="PF13714">
    <property type="entry name" value="PEP_mutase"/>
    <property type="match status" value="1"/>
</dbReference>
<dbReference type="InterPro" id="IPR039556">
    <property type="entry name" value="ICL/PEPM"/>
</dbReference>
<keyword evidence="1" id="KW-0808">Transferase</keyword>
<dbReference type="GO" id="GO:0008807">
    <property type="term" value="F:carboxyvinyl-carboxyphosphonate phosphorylmutase activity"/>
    <property type="evidence" value="ECO:0007669"/>
    <property type="project" value="UniProtKB-EC"/>
</dbReference>
<dbReference type="GeneID" id="66857394"/>
<dbReference type="EMBL" id="CP094298">
    <property type="protein sequence ID" value="UNZ03510.1"/>
    <property type="molecule type" value="Genomic_DNA"/>
</dbReference>
<dbReference type="InterPro" id="IPR015813">
    <property type="entry name" value="Pyrv/PenolPyrv_kinase-like_dom"/>
</dbReference>
<name>A0ABY3Z1U3_STRRM</name>
<dbReference type="CDD" id="cd00377">
    <property type="entry name" value="ICL_PEPM"/>
    <property type="match status" value="1"/>
</dbReference>
<accession>A0ABY3Z1U3</accession>
<evidence type="ECO:0000313" key="1">
    <source>
        <dbReference type="EMBL" id="UNZ03510.1"/>
    </source>
</evidence>
<gene>
    <name evidence="1" type="primary">bcpA2</name>
    <name evidence="1" type="ORF">SRIMR7_15230</name>
</gene>
<keyword evidence="2" id="KW-1185">Reference proteome</keyword>
<dbReference type="EC" id="2.7.8.23" evidence="1"/>
<dbReference type="PANTHER" id="PTHR42905:SF16">
    <property type="entry name" value="CARBOXYPHOSPHONOENOLPYRUVATE PHOSPHONOMUTASE-LIKE PROTEIN (AFU_ORTHOLOGUE AFUA_5G07230)"/>
    <property type="match status" value="1"/>
</dbReference>
<organism evidence="1 2">
    <name type="scientific">Streptomyces rimosus subsp. rimosus</name>
    <dbReference type="NCBI Taxonomy" id="132474"/>
    <lineage>
        <taxon>Bacteria</taxon>
        <taxon>Bacillati</taxon>
        <taxon>Actinomycetota</taxon>
        <taxon>Actinomycetes</taxon>
        <taxon>Kitasatosporales</taxon>
        <taxon>Streptomycetaceae</taxon>
        <taxon>Streptomyces</taxon>
    </lineage>
</organism>
<dbReference type="Gene3D" id="3.20.20.60">
    <property type="entry name" value="Phosphoenolpyruvate-binding domains"/>
    <property type="match status" value="1"/>
</dbReference>
<dbReference type="PANTHER" id="PTHR42905">
    <property type="entry name" value="PHOSPHOENOLPYRUVATE CARBOXYLASE"/>
    <property type="match status" value="1"/>
</dbReference>
<reference evidence="1 2" key="1">
    <citation type="submission" date="2022-03" db="EMBL/GenBank/DDBJ databases">
        <title>Complete genome of Streptomyces rimosus ssp. rimosus R7 (=ATCC 10970).</title>
        <authorList>
            <person name="Beganovic S."/>
            <person name="Ruckert C."/>
            <person name="Busche T."/>
            <person name="Kalinowski J."/>
            <person name="Wittmann C."/>
        </authorList>
    </citation>
    <scope>NUCLEOTIDE SEQUENCE [LARGE SCALE GENOMIC DNA]</scope>
    <source>
        <strain evidence="1 2">R7</strain>
    </source>
</reference>
<dbReference type="RefSeq" id="WP_003983212.1">
    <property type="nucleotide sequence ID" value="NZ_CP043497.1"/>
</dbReference>
<dbReference type="Proteomes" id="UP000829494">
    <property type="component" value="Chromosome"/>
</dbReference>
<dbReference type="SUPFAM" id="SSF51621">
    <property type="entry name" value="Phosphoenolpyruvate/pyruvate domain"/>
    <property type="match status" value="1"/>
</dbReference>
<protein>
    <submittedName>
        <fullName evidence="1">Carboxyvinyl-carboxyphosphonate phosphorylmutase</fullName>
        <ecNumber evidence="1">2.7.8.23</ecNumber>
    </submittedName>
</protein>
<evidence type="ECO:0000313" key="2">
    <source>
        <dbReference type="Proteomes" id="UP000829494"/>
    </source>
</evidence>
<dbReference type="InterPro" id="IPR040442">
    <property type="entry name" value="Pyrv_kinase-like_dom_sf"/>
</dbReference>
<proteinExistence type="predicted"/>
<sequence>MTAAALRALHHGRAADDPLVLPGPWDAESARIFAAAGFPALATPSAGVSAALGYADGSTPPDEMFAAVARIVRAVEVPVTADLEAGYGLPAKELVERIAAAGAVGCNIEDSDHRSGALTDAGRQADRLAEIRAAAGDELVINARIDVFLPGRCGSGGTDGAGGTEDSGATDLAVQVEEAVRRGLRYAAAGADCVYPILAPPHVLRELADRIGLPVNALAVPGGPPPRELGVAGASRVTFGGGLHGRAMGAVRAMAEELRTG</sequence>